<name>A0A2T4BRV8_TRILO</name>
<sequence length="164" mass="17644">MGISGRAIPAVSCRGKPQTMLHTVRALLSNAPFATETTHHQPHSPPEFSRCRHHDVFALRPSHRYDTADSSFAATSSRLSSGAASSGRLNVEPCLRDRRAEVGRQGRTLDRLQPPTLHNSGTQGPSSGLFWERTPPCASRGPAAGIKPRAHGPSQPVCVAMHVD</sequence>
<protein>
    <submittedName>
        <fullName evidence="2">Uncharacterized protein</fullName>
    </submittedName>
</protein>
<keyword evidence="3" id="KW-1185">Reference proteome</keyword>
<dbReference type="AlphaFoldDB" id="A0A2T4BRV8"/>
<dbReference type="EMBL" id="KZ679143">
    <property type="protein sequence ID" value="PTB72030.1"/>
    <property type="molecule type" value="Genomic_DNA"/>
</dbReference>
<proteinExistence type="predicted"/>
<dbReference type="Proteomes" id="UP000240760">
    <property type="component" value="Unassembled WGS sequence"/>
</dbReference>
<organism evidence="2 3">
    <name type="scientific">Trichoderma longibrachiatum ATCC 18648</name>
    <dbReference type="NCBI Taxonomy" id="983965"/>
    <lineage>
        <taxon>Eukaryota</taxon>
        <taxon>Fungi</taxon>
        <taxon>Dikarya</taxon>
        <taxon>Ascomycota</taxon>
        <taxon>Pezizomycotina</taxon>
        <taxon>Sordariomycetes</taxon>
        <taxon>Hypocreomycetidae</taxon>
        <taxon>Hypocreales</taxon>
        <taxon>Hypocreaceae</taxon>
        <taxon>Trichoderma</taxon>
    </lineage>
</organism>
<gene>
    <name evidence="2" type="ORF">M440DRAFT_1097720</name>
</gene>
<reference evidence="2 3" key="1">
    <citation type="submission" date="2016-07" db="EMBL/GenBank/DDBJ databases">
        <title>Multiple horizontal gene transfer events from other fungi enriched the ability of initially mycotrophic Trichoderma (Ascomycota) to feed on dead plant biomass.</title>
        <authorList>
            <consortium name="DOE Joint Genome Institute"/>
            <person name="Aerts A."/>
            <person name="Atanasova L."/>
            <person name="Chenthamara K."/>
            <person name="Zhang J."/>
            <person name="Grujic M."/>
            <person name="Henrissat B."/>
            <person name="Kuo A."/>
            <person name="Salamov A."/>
            <person name="Lipzen A."/>
            <person name="Labutti K."/>
            <person name="Barry K."/>
            <person name="Miao Y."/>
            <person name="Rahimi M.J."/>
            <person name="Shen Q."/>
            <person name="Grigoriev I.V."/>
            <person name="Kubicek C.P."/>
            <person name="Druzhinina I.S."/>
        </authorList>
    </citation>
    <scope>NUCLEOTIDE SEQUENCE [LARGE SCALE GENOMIC DNA]</scope>
    <source>
        <strain evidence="2 3">ATCC 18648</strain>
    </source>
</reference>
<feature type="compositionally biased region" description="Polar residues" evidence="1">
    <location>
        <begin position="116"/>
        <end position="126"/>
    </location>
</feature>
<accession>A0A2T4BRV8</accession>
<feature type="region of interest" description="Disordered" evidence="1">
    <location>
        <begin position="102"/>
        <end position="154"/>
    </location>
</feature>
<evidence type="ECO:0000256" key="1">
    <source>
        <dbReference type="SAM" id="MobiDB-lite"/>
    </source>
</evidence>
<evidence type="ECO:0000313" key="3">
    <source>
        <dbReference type="Proteomes" id="UP000240760"/>
    </source>
</evidence>
<evidence type="ECO:0000313" key="2">
    <source>
        <dbReference type="EMBL" id="PTB72030.1"/>
    </source>
</evidence>